<protein>
    <submittedName>
        <fullName evidence="1">DUF2332 domain-containing protein</fullName>
    </submittedName>
</protein>
<dbReference type="Pfam" id="PF10094">
    <property type="entry name" value="DUF2332"/>
    <property type="match status" value="1"/>
</dbReference>
<comment type="caution">
    <text evidence="1">The sequence shown here is derived from an EMBL/GenBank/DDBJ whole genome shotgun (WGS) entry which is preliminary data.</text>
</comment>
<evidence type="ECO:0000313" key="1">
    <source>
        <dbReference type="EMBL" id="MFB9376806.1"/>
    </source>
</evidence>
<gene>
    <name evidence="1" type="ORF">ACFFVI_07485</name>
</gene>
<dbReference type="RefSeq" id="WP_380135740.1">
    <property type="nucleotide sequence ID" value="NZ_JBHLUI010000003.1"/>
</dbReference>
<organism evidence="1 2">
    <name type="scientific">Kineococcus gynurae</name>
    <dbReference type="NCBI Taxonomy" id="452979"/>
    <lineage>
        <taxon>Bacteria</taxon>
        <taxon>Bacillati</taxon>
        <taxon>Actinomycetota</taxon>
        <taxon>Actinomycetes</taxon>
        <taxon>Kineosporiales</taxon>
        <taxon>Kineosporiaceae</taxon>
        <taxon>Kineococcus</taxon>
    </lineage>
</organism>
<name>A0ABV5LRT0_9ACTN</name>
<dbReference type="Proteomes" id="UP001589748">
    <property type="component" value="Unassembled WGS sequence"/>
</dbReference>
<dbReference type="EMBL" id="JBHMDM010000004">
    <property type="protein sequence ID" value="MFB9376806.1"/>
    <property type="molecule type" value="Genomic_DNA"/>
</dbReference>
<sequence>MDRGGRRRPGTDTQELYRRFGAEQAAGSSPTYERLAVAVADDEPLRRRLEEVAAPARQPNLLFGAVRHLGGPVDDPRAFLAFVEREWESVSQILRTRTTQTNEAGRCAPLLPVLAAIPGPLALLEVGASAGLCLYPDRYSYVYDLSPTVRLGSGPVTLACQVRHAHVARPPLPDRLPDVVWRAGVDLNPLDPSDPDDLRWLLSLVWPEHADRRRRLLAAARLVAEEPSPVVAGDLLAALPELVARARREAPTATVVVFHSAVLAYLEPDDRDRFTGLVHELGVRWVSNEGFRVLPRVRDRLDPGMTAPVGGFLLALDGRPVAFTDPHGRWLHWLAPHR</sequence>
<keyword evidence="2" id="KW-1185">Reference proteome</keyword>
<evidence type="ECO:0000313" key="2">
    <source>
        <dbReference type="Proteomes" id="UP001589748"/>
    </source>
</evidence>
<reference evidence="1 2" key="1">
    <citation type="submission" date="2024-09" db="EMBL/GenBank/DDBJ databases">
        <authorList>
            <person name="Sun Q."/>
            <person name="Mori K."/>
        </authorList>
    </citation>
    <scope>NUCLEOTIDE SEQUENCE [LARGE SCALE GENOMIC DNA]</scope>
    <source>
        <strain evidence="1 2">TISTR 1856</strain>
    </source>
</reference>
<proteinExistence type="predicted"/>
<accession>A0ABV5LRT0</accession>
<dbReference type="InterPro" id="IPR011200">
    <property type="entry name" value="UCP012608"/>
</dbReference>